<keyword evidence="2" id="KW-1185">Reference proteome</keyword>
<protein>
    <submittedName>
        <fullName evidence="1">Uncharacterized protein</fullName>
    </submittedName>
</protein>
<evidence type="ECO:0000313" key="2">
    <source>
        <dbReference type="Proteomes" id="UP000029554"/>
    </source>
</evidence>
<evidence type="ECO:0000313" key="1">
    <source>
        <dbReference type="EMBL" id="KGD67880.1"/>
    </source>
</evidence>
<dbReference type="eggNOG" id="ENOG5030YVC">
    <property type="taxonomic scope" value="Bacteria"/>
</dbReference>
<dbReference type="RefSeq" id="WP_035127466.1">
    <property type="nucleotide sequence ID" value="NZ_JRHH01000004.1"/>
</dbReference>
<dbReference type="EMBL" id="JRHH01000004">
    <property type="protein sequence ID" value="KGD67880.1"/>
    <property type="molecule type" value="Genomic_DNA"/>
</dbReference>
<dbReference type="Proteomes" id="UP000029554">
    <property type="component" value="Unassembled WGS sequence"/>
</dbReference>
<name>A0A095UZ67_9FLAO</name>
<organism evidence="1 2">
    <name type="scientific">Flavobacterium aquatile LMG 4008 = ATCC 11947</name>
    <dbReference type="NCBI Taxonomy" id="1453498"/>
    <lineage>
        <taxon>Bacteria</taxon>
        <taxon>Pseudomonadati</taxon>
        <taxon>Bacteroidota</taxon>
        <taxon>Flavobacteriia</taxon>
        <taxon>Flavobacteriales</taxon>
        <taxon>Flavobacteriaceae</taxon>
        <taxon>Flavobacterium</taxon>
    </lineage>
</organism>
<dbReference type="AlphaFoldDB" id="A0A095UZ67"/>
<proteinExistence type="predicted"/>
<gene>
    <name evidence="1" type="ORF">LG45_12255</name>
</gene>
<reference evidence="1 2" key="1">
    <citation type="submission" date="2014-09" db="EMBL/GenBank/DDBJ databases">
        <title>Whole Genome Shotgun of Flavobacterium aquatile LMG 4008.</title>
        <authorList>
            <person name="Gale A.N."/>
            <person name="Pipes S.E."/>
            <person name="Newman J.D."/>
        </authorList>
    </citation>
    <scope>NUCLEOTIDE SEQUENCE [LARGE SCALE GENOMIC DNA]</scope>
    <source>
        <strain evidence="1 2">LMG 4008</strain>
    </source>
</reference>
<comment type="caution">
    <text evidence="1">The sequence shown here is derived from an EMBL/GenBank/DDBJ whole genome shotgun (WGS) entry which is preliminary data.</text>
</comment>
<accession>A0A095UZ67</accession>
<sequence length="181" mass="20284">MKNLVIVELNKMRSLKSLKNLGKRNFILTVLLLIATVGGYAQNNRVMNVNDFINNLSSTSNTEQISKLKSYLKDLKPTVYVDNGVITKKTDNPACIFTDVKSIKSINTIGLDNRNIEYVSIKVKSKSDIVSPVDLGVFNEFPNLKYILLVFEFEISRSAAETSVIKASENQSVLYKVEIQS</sequence>